<organism evidence="2 3">
    <name type="scientific">Solanum pinnatisectum</name>
    <name type="common">tansyleaf nightshade</name>
    <dbReference type="NCBI Taxonomy" id="50273"/>
    <lineage>
        <taxon>Eukaryota</taxon>
        <taxon>Viridiplantae</taxon>
        <taxon>Streptophyta</taxon>
        <taxon>Embryophyta</taxon>
        <taxon>Tracheophyta</taxon>
        <taxon>Spermatophyta</taxon>
        <taxon>Magnoliopsida</taxon>
        <taxon>eudicotyledons</taxon>
        <taxon>Gunneridae</taxon>
        <taxon>Pentapetalae</taxon>
        <taxon>asterids</taxon>
        <taxon>lamiids</taxon>
        <taxon>Solanales</taxon>
        <taxon>Solanaceae</taxon>
        <taxon>Solanoideae</taxon>
        <taxon>Solaneae</taxon>
        <taxon>Solanum</taxon>
    </lineage>
</organism>
<dbReference type="EMBL" id="JAWPEI010000002">
    <property type="protein sequence ID" value="KAK4733524.1"/>
    <property type="molecule type" value="Genomic_DNA"/>
</dbReference>
<dbReference type="PANTHER" id="PTHR47723:SF23">
    <property type="entry name" value="REVERSE TRANSCRIPTASE-LIKE PROTEIN"/>
    <property type="match status" value="1"/>
</dbReference>
<dbReference type="InterPro" id="IPR012337">
    <property type="entry name" value="RNaseH-like_sf"/>
</dbReference>
<dbReference type="InterPro" id="IPR036397">
    <property type="entry name" value="RNaseH_sf"/>
</dbReference>
<dbReference type="InterPro" id="IPR002156">
    <property type="entry name" value="RNaseH_domain"/>
</dbReference>
<dbReference type="AlphaFoldDB" id="A0AAV9M6P3"/>
<gene>
    <name evidence="2" type="ORF">R3W88_007785</name>
</gene>
<reference evidence="2 3" key="1">
    <citation type="submission" date="2023-10" db="EMBL/GenBank/DDBJ databases">
        <title>Genome-Wide Identification Analysis in wild type Solanum Pinnatisectum Reveals Some Genes Defensing Phytophthora Infestans.</title>
        <authorList>
            <person name="Sun C."/>
        </authorList>
    </citation>
    <scope>NUCLEOTIDE SEQUENCE [LARGE SCALE GENOMIC DNA]</scope>
    <source>
        <strain evidence="2">LQN</strain>
        <tissue evidence="2">Leaf</tissue>
    </source>
</reference>
<evidence type="ECO:0000313" key="2">
    <source>
        <dbReference type="EMBL" id="KAK4733524.1"/>
    </source>
</evidence>
<dbReference type="CDD" id="cd06222">
    <property type="entry name" value="RNase_H_like"/>
    <property type="match status" value="1"/>
</dbReference>
<dbReference type="Proteomes" id="UP001311915">
    <property type="component" value="Unassembled WGS sequence"/>
</dbReference>
<sequence>MHNSYKKKFNISINSSDFQALEYYHQAYTPLKIIPRHMVPVAWHKPPEGVLKLNIDGSFEQNTTNGGTGGVIRDHFGKWITGFTCKIKAQNAHHAEILALLHGLNLATRLNLAHLQVETDSQVLLNNLNNNFRVYSHIYADCRAILKQMCVSNSSQKTKLFPL</sequence>
<dbReference type="InterPro" id="IPR053151">
    <property type="entry name" value="RNase_H-like"/>
</dbReference>
<name>A0AAV9M6P3_9SOLN</name>
<dbReference type="InterPro" id="IPR044730">
    <property type="entry name" value="RNase_H-like_dom_plant"/>
</dbReference>
<comment type="caution">
    <text evidence="2">The sequence shown here is derived from an EMBL/GenBank/DDBJ whole genome shotgun (WGS) entry which is preliminary data.</text>
</comment>
<dbReference type="GO" id="GO:0004523">
    <property type="term" value="F:RNA-DNA hybrid ribonuclease activity"/>
    <property type="evidence" value="ECO:0007669"/>
    <property type="project" value="InterPro"/>
</dbReference>
<accession>A0AAV9M6P3</accession>
<dbReference type="GO" id="GO:0003676">
    <property type="term" value="F:nucleic acid binding"/>
    <property type="evidence" value="ECO:0007669"/>
    <property type="project" value="InterPro"/>
</dbReference>
<evidence type="ECO:0000313" key="3">
    <source>
        <dbReference type="Proteomes" id="UP001311915"/>
    </source>
</evidence>
<dbReference type="PANTHER" id="PTHR47723">
    <property type="entry name" value="OS05G0353850 PROTEIN"/>
    <property type="match status" value="1"/>
</dbReference>
<dbReference type="Pfam" id="PF13456">
    <property type="entry name" value="RVT_3"/>
    <property type="match status" value="1"/>
</dbReference>
<feature type="domain" description="RNase H type-1" evidence="1">
    <location>
        <begin position="54"/>
        <end position="148"/>
    </location>
</feature>
<protein>
    <recommendedName>
        <fullName evidence="1">RNase H type-1 domain-containing protein</fullName>
    </recommendedName>
</protein>
<dbReference type="SUPFAM" id="SSF53098">
    <property type="entry name" value="Ribonuclease H-like"/>
    <property type="match status" value="1"/>
</dbReference>
<evidence type="ECO:0000259" key="1">
    <source>
        <dbReference type="Pfam" id="PF13456"/>
    </source>
</evidence>
<keyword evidence="3" id="KW-1185">Reference proteome</keyword>
<proteinExistence type="predicted"/>
<dbReference type="Gene3D" id="3.30.420.10">
    <property type="entry name" value="Ribonuclease H-like superfamily/Ribonuclease H"/>
    <property type="match status" value="1"/>
</dbReference>